<dbReference type="NCBIfam" id="TIGR01241">
    <property type="entry name" value="FtsH_fam"/>
    <property type="match status" value="1"/>
</dbReference>
<dbReference type="CDD" id="cd19501">
    <property type="entry name" value="RecA-like_FtsH"/>
    <property type="match status" value="1"/>
</dbReference>
<accession>A0AAV0WG89</accession>
<dbReference type="GO" id="GO:0007005">
    <property type="term" value="P:mitochondrion organization"/>
    <property type="evidence" value="ECO:0007669"/>
    <property type="project" value="TreeGrafter"/>
</dbReference>
<dbReference type="Gene3D" id="1.10.8.60">
    <property type="match status" value="1"/>
</dbReference>
<evidence type="ECO:0000256" key="11">
    <source>
        <dbReference type="ARBA" id="ARBA00022840"/>
    </source>
</evidence>
<dbReference type="HAMAP" id="MF_01458">
    <property type="entry name" value="FtsH"/>
    <property type="match status" value="1"/>
</dbReference>
<dbReference type="Pfam" id="PF17862">
    <property type="entry name" value="AAA_lid_3"/>
    <property type="match status" value="1"/>
</dbReference>
<dbReference type="SMART" id="SM00382">
    <property type="entry name" value="AAA"/>
    <property type="match status" value="1"/>
</dbReference>
<dbReference type="GO" id="GO:0005524">
    <property type="term" value="F:ATP binding"/>
    <property type="evidence" value="ECO:0007669"/>
    <property type="project" value="UniProtKB-KW"/>
</dbReference>
<dbReference type="PANTHER" id="PTHR23076">
    <property type="entry name" value="METALLOPROTEASE M41 FTSH"/>
    <property type="match status" value="1"/>
</dbReference>
<evidence type="ECO:0000256" key="13">
    <source>
        <dbReference type="ARBA" id="ARBA00023128"/>
    </source>
</evidence>
<dbReference type="GO" id="GO:0016887">
    <property type="term" value="F:ATP hydrolysis activity"/>
    <property type="evidence" value="ECO:0007669"/>
    <property type="project" value="InterPro"/>
</dbReference>
<keyword evidence="15" id="KW-1133">Transmembrane helix</keyword>
<comment type="cofactor">
    <cofactor evidence="1">
        <name>Zn(2+)</name>
        <dbReference type="ChEBI" id="CHEBI:29105"/>
    </cofactor>
</comment>
<evidence type="ECO:0000256" key="1">
    <source>
        <dbReference type="ARBA" id="ARBA00001947"/>
    </source>
</evidence>
<protein>
    <recommendedName>
        <fullName evidence="16">AAA+ ATPase domain-containing protein</fullName>
    </recommendedName>
</protein>
<dbReference type="InterPro" id="IPR000642">
    <property type="entry name" value="Peptidase_M41"/>
</dbReference>
<dbReference type="GO" id="GO:0046872">
    <property type="term" value="F:metal ion binding"/>
    <property type="evidence" value="ECO:0007669"/>
    <property type="project" value="UniProtKB-KW"/>
</dbReference>
<dbReference type="AlphaFoldDB" id="A0AAV0WG89"/>
<dbReference type="FunFam" id="1.10.8.60:FF:000001">
    <property type="entry name" value="ATP-dependent zinc metalloprotease FtsH"/>
    <property type="match status" value="1"/>
</dbReference>
<name>A0AAV0WG89_9HEMI</name>
<dbReference type="GO" id="GO:0006515">
    <property type="term" value="P:protein quality control for misfolded or incompletely synthesized proteins"/>
    <property type="evidence" value="ECO:0007669"/>
    <property type="project" value="TreeGrafter"/>
</dbReference>
<evidence type="ECO:0000256" key="7">
    <source>
        <dbReference type="ARBA" id="ARBA00022723"/>
    </source>
</evidence>
<dbReference type="InterPro" id="IPR005936">
    <property type="entry name" value="FtsH"/>
</dbReference>
<dbReference type="PANTHER" id="PTHR23076:SF97">
    <property type="entry name" value="ATP-DEPENDENT ZINC METALLOPROTEASE YME1L1"/>
    <property type="match status" value="1"/>
</dbReference>
<keyword evidence="8" id="KW-0547">Nucleotide-binding</keyword>
<keyword evidence="9" id="KW-0378">Hydrolase</keyword>
<evidence type="ECO:0000256" key="6">
    <source>
        <dbReference type="ARBA" id="ARBA00022670"/>
    </source>
</evidence>
<evidence type="ECO:0000256" key="14">
    <source>
        <dbReference type="ARBA" id="ARBA00023136"/>
    </source>
</evidence>
<keyword evidence="13" id="KW-0496">Mitochondrion</keyword>
<dbReference type="InterPro" id="IPR027417">
    <property type="entry name" value="P-loop_NTPase"/>
</dbReference>
<keyword evidence="10" id="KW-0862">Zinc</keyword>
<evidence type="ECO:0000256" key="4">
    <source>
        <dbReference type="ARBA" id="ARBA00010044"/>
    </source>
</evidence>
<evidence type="ECO:0000256" key="5">
    <source>
        <dbReference type="ARBA" id="ARBA00010550"/>
    </source>
</evidence>
<dbReference type="GO" id="GO:0005743">
    <property type="term" value="C:mitochondrial inner membrane"/>
    <property type="evidence" value="ECO:0007669"/>
    <property type="project" value="TreeGrafter"/>
</dbReference>
<dbReference type="Gene3D" id="3.40.50.300">
    <property type="entry name" value="P-loop containing nucleotide triphosphate hydrolases"/>
    <property type="match status" value="1"/>
</dbReference>
<evidence type="ECO:0000256" key="12">
    <source>
        <dbReference type="ARBA" id="ARBA00023049"/>
    </source>
</evidence>
<dbReference type="SUPFAM" id="SSF140990">
    <property type="entry name" value="FtsH protease domain-like"/>
    <property type="match status" value="1"/>
</dbReference>
<comment type="similarity">
    <text evidence="4">In the C-terminal section; belongs to the peptidase M41 family.</text>
</comment>
<gene>
    <name evidence="17" type="ORF">MEUPH1_LOCUS10756</name>
</gene>
<comment type="subcellular location">
    <subcellularLocation>
        <location evidence="3">Membrane</location>
    </subcellularLocation>
    <subcellularLocation>
        <location evidence="2">Mitochondrion</location>
    </subcellularLocation>
</comment>
<sequence>MFTLGFTIPTQVAAAFPLRITIQGQKSTLKQNKTDVKNKTVEDILPGYAKSLLDTMPVEKVEEYLMNRPTYYTVQCNVKKHQNIVRLLQKTVNKKLGLKCHHTVDNTNNHILIVSSTHNSSAKNFLHRPKPYFADVQFRSFKTERISSKENDEKLINRLREMLLLPKGSDLKGTDLFSGMESNKWKDLLKNENINKEEIDRLKISFAEGYLVAKDQKGNTTKTQKWWKIVQSSLIIGLLISSLISIFVIVTGTMFKIQLTNQVEVNSEEITVTFNDVKGVDEAKQELRDIVEFLKHPSKFSSLGGKLPKGVLLVGPPGTGKTLLARAVAGEAGVPFFHAAGSEFDEILVGQGARRIRDLFKAAKEKSPCVIFIDEIDSVGAKRTNSVLHPYANQTINQLLTEMDGFHQNQNIIVLGATNRREDLDRALLRPGRFDIEVDVPLPDYAGRKQILDLYLKKILSKDIDVDLLARGTSGFTGADIENMVNQAAVKAASDGATTVSMKYLEISRDKILMGPEKKSKIPDEEANTITAYHEGGHAIVAYFTKYSHPLHKVTIMPRGSSLGHTAYIPAKEEYHITKARMLALMDTMMGGRAAEELIFGPEKVTTGASNDLKQATNIATRMVKELGMSEKVGLRTHESQSNEIMSFNDLSPATNELIDNEIKRIMQESYERAKSILNVHHKEHKLLAEALLKYETLDADDVKALLSKKA</sequence>
<dbReference type="SUPFAM" id="SSF52540">
    <property type="entry name" value="P-loop containing nucleoside triphosphate hydrolases"/>
    <property type="match status" value="1"/>
</dbReference>
<organism evidence="17 18">
    <name type="scientific">Macrosiphum euphorbiae</name>
    <name type="common">potato aphid</name>
    <dbReference type="NCBI Taxonomy" id="13131"/>
    <lineage>
        <taxon>Eukaryota</taxon>
        <taxon>Metazoa</taxon>
        <taxon>Ecdysozoa</taxon>
        <taxon>Arthropoda</taxon>
        <taxon>Hexapoda</taxon>
        <taxon>Insecta</taxon>
        <taxon>Pterygota</taxon>
        <taxon>Neoptera</taxon>
        <taxon>Paraneoptera</taxon>
        <taxon>Hemiptera</taxon>
        <taxon>Sternorrhyncha</taxon>
        <taxon>Aphidomorpha</taxon>
        <taxon>Aphidoidea</taxon>
        <taxon>Aphididae</taxon>
        <taxon>Macrosiphini</taxon>
        <taxon>Macrosiphum</taxon>
    </lineage>
</organism>
<evidence type="ECO:0000256" key="8">
    <source>
        <dbReference type="ARBA" id="ARBA00022741"/>
    </source>
</evidence>
<dbReference type="InterPro" id="IPR003593">
    <property type="entry name" value="AAA+_ATPase"/>
</dbReference>
<evidence type="ECO:0000256" key="15">
    <source>
        <dbReference type="SAM" id="Phobius"/>
    </source>
</evidence>
<keyword evidence="12" id="KW-0482">Metalloprotease</keyword>
<dbReference type="FunFam" id="3.40.50.300:FF:000175">
    <property type="entry name" value="ATP-dependent zinc metalloprotease FTSH 4"/>
    <property type="match status" value="1"/>
</dbReference>
<dbReference type="PROSITE" id="PS00674">
    <property type="entry name" value="AAA"/>
    <property type="match status" value="1"/>
</dbReference>
<evidence type="ECO:0000256" key="10">
    <source>
        <dbReference type="ARBA" id="ARBA00022833"/>
    </source>
</evidence>
<keyword evidence="7" id="KW-0479">Metal-binding</keyword>
<evidence type="ECO:0000313" key="18">
    <source>
        <dbReference type="Proteomes" id="UP001160148"/>
    </source>
</evidence>
<evidence type="ECO:0000259" key="16">
    <source>
        <dbReference type="SMART" id="SM00382"/>
    </source>
</evidence>
<dbReference type="InterPro" id="IPR003959">
    <property type="entry name" value="ATPase_AAA_core"/>
</dbReference>
<dbReference type="InterPro" id="IPR041569">
    <property type="entry name" value="AAA_lid_3"/>
</dbReference>
<evidence type="ECO:0000256" key="2">
    <source>
        <dbReference type="ARBA" id="ARBA00004173"/>
    </source>
</evidence>
<reference evidence="17 18" key="1">
    <citation type="submission" date="2023-01" db="EMBL/GenBank/DDBJ databases">
        <authorList>
            <person name="Whitehead M."/>
        </authorList>
    </citation>
    <scope>NUCLEOTIDE SEQUENCE [LARGE SCALE GENOMIC DNA]</scope>
</reference>
<evidence type="ECO:0000256" key="9">
    <source>
        <dbReference type="ARBA" id="ARBA00022801"/>
    </source>
</evidence>
<dbReference type="Pfam" id="PF00004">
    <property type="entry name" value="AAA"/>
    <property type="match status" value="1"/>
</dbReference>
<dbReference type="GO" id="GO:0004222">
    <property type="term" value="F:metalloendopeptidase activity"/>
    <property type="evidence" value="ECO:0007669"/>
    <property type="project" value="InterPro"/>
</dbReference>
<dbReference type="InterPro" id="IPR003960">
    <property type="entry name" value="ATPase_AAA_CS"/>
</dbReference>
<dbReference type="GO" id="GO:0004176">
    <property type="term" value="F:ATP-dependent peptidase activity"/>
    <property type="evidence" value="ECO:0007669"/>
    <property type="project" value="InterPro"/>
</dbReference>
<keyword evidence="11" id="KW-0067">ATP-binding</keyword>
<dbReference type="Pfam" id="PF01434">
    <property type="entry name" value="Peptidase_M41"/>
    <property type="match status" value="1"/>
</dbReference>
<keyword evidence="6" id="KW-0645">Protease</keyword>
<dbReference type="Proteomes" id="UP001160148">
    <property type="component" value="Unassembled WGS sequence"/>
</dbReference>
<keyword evidence="15" id="KW-0812">Transmembrane</keyword>
<comment type="caution">
    <text evidence="17">The sequence shown here is derived from an EMBL/GenBank/DDBJ whole genome shotgun (WGS) entry which is preliminary data.</text>
</comment>
<proteinExistence type="inferred from homology"/>
<evidence type="ECO:0000313" key="17">
    <source>
        <dbReference type="EMBL" id="CAI6354819.1"/>
    </source>
</evidence>
<dbReference type="FunFam" id="1.20.58.760:FF:000002">
    <property type="entry name" value="ATP-dependent zinc metalloprotease FtsH"/>
    <property type="match status" value="1"/>
</dbReference>
<keyword evidence="14 15" id="KW-0472">Membrane</keyword>
<dbReference type="EMBL" id="CARXXK010000002">
    <property type="protein sequence ID" value="CAI6354819.1"/>
    <property type="molecule type" value="Genomic_DNA"/>
</dbReference>
<dbReference type="InterPro" id="IPR037219">
    <property type="entry name" value="Peptidase_M41-like"/>
</dbReference>
<comment type="similarity">
    <text evidence="5">In the N-terminal section; belongs to the AAA ATPase family.</text>
</comment>
<dbReference type="Gene3D" id="1.20.58.760">
    <property type="entry name" value="Peptidase M41"/>
    <property type="match status" value="1"/>
</dbReference>
<evidence type="ECO:0000256" key="3">
    <source>
        <dbReference type="ARBA" id="ARBA00004370"/>
    </source>
</evidence>
<keyword evidence="18" id="KW-1185">Reference proteome</keyword>
<feature type="domain" description="AAA+ ATPase" evidence="16">
    <location>
        <begin position="307"/>
        <end position="444"/>
    </location>
</feature>
<feature type="transmembrane region" description="Helical" evidence="15">
    <location>
        <begin position="234"/>
        <end position="255"/>
    </location>
</feature>